<gene>
    <name evidence="1" type="ORF">GKZ28_25010</name>
</gene>
<dbReference type="RefSeq" id="WP_160361396.1">
    <property type="nucleotide sequence ID" value="NZ_WSRQ01000079.1"/>
</dbReference>
<dbReference type="Gene3D" id="1.10.10.1150">
    <property type="entry name" value="Coenzyme PQQ synthesis protein D (PqqD)"/>
    <property type="match status" value="1"/>
</dbReference>
<dbReference type="Proteomes" id="UP000656077">
    <property type="component" value="Unassembled WGS sequence"/>
</dbReference>
<evidence type="ECO:0000313" key="2">
    <source>
        <dbReference type="Proteomes" id="UP000656077"/>
    </source>
</evidence>
<dbReference type="AlphaFoldDB" id="A0A964W526"/>
<accession>A0A964W526</accession>
<reference evidence="1" key="1">
    <citation type="submission" date="2019-12" db="EMBL/GenBank/DDBJ databases">
        <title>Microbes associate with the intestines of laboratory mice.</title>
        <authorList>
            <person name="Navarre W."/>
            <person name="Wong E."/>
        </authorList>
    </citation>
    <scope>NUCLEOTIDE SEQUENCE</scope>
    <source>
        <strain evidence="1">NM79_F5</strain>
    </source>
</reference>
<dbReference type="Pfam" id="PF05402">
    <property type="entry name" value="PqqD"/>
    <property type="match status" value="1"/>
</dbReference>
<evidence type="ECO:0000313" key="1">
    <source>
        <dbReference type="EMBL" id="MVX66922.1"/>
    </source>
</evidence>
<dbReference type="EMBL" id="WSRQ01000079">
    <property type="protein sequence ID" value="MVX66922.1"/>
    <property type="molecule type" value="Genomic_DNA"/>
</dbReference>
<dbReference type="InterPro" id="IPR008792">
    <property type="entry name" value="PQQD"/>
</dbReference>
<organism evidence="1 2">
    <name type="scientific">Clostridium chromiireducens</name>
    <dbReference type="NCBI Taxonomy" id="225345"/>
    <lineage>
        <taxon>Bacteria</taxon>
        <taxon>Bacillati</taxon>
        <taxon>Bacillota</taxon>
        <taxon>Clostridia</taxon>
        <taxon>Eubacteriales</taxon>
        <taxon>Clostridiaceae</taxon>
        <taxon>Clostridium</taxon>
    </lineage>
</organism>
<proteinExistence type="predicted"/>
<protein>
    <submittedName>
        <fullName evidence="1">PqqD family peptide modification chaperone</fullName>
    </submittedName>
</protein>
<name>A0A964W526_9CLOT</name>
<sequence length="97" mass="11564">MSNIYNQIKDLIPFKTYVKAKSNGEFLIVMSENLEIQYLNEVAKDFYELIDGNKELDVLVQEMAEIYDVEKEVLENDMFHLIRDLQWQNLISLKEMK</sequence>
<dbReference type="InterPro" id="IPR041881">
    <property type="entry name" value="PqqD_sf"/>
</dbReference>
<comment type="caution">
    <text evidence="1">The sequence shown here is derived from an EMBL/GenBank/DDBJ whole genome shotgun (WGS) entry which is preliminary data.</text>
</comment>